<dbReference type="RefSeq" id="WP_029495640.1">
    <property type="nucleotide sequence ID" value="NZ_CP024704.1"/>
</dbReference>
<dbReference type="GeneID" id="60659948"/>
<evidence type="ECO:0000313" key="1">
    <source>
        <dbReference type="EMBL" id="ATV69412.1"/>
    </source>
</evidence>
<accession>A0A2D3PNY1</accession>
<proteinExistence type="predicted"/>
<dbReference type="AlphaFoldDB" id="A0A2D3PNY1"/>
<name>A0A2D3PNY1_9FUSO</name>
<gene>
    <name evidence="1" type="ORF">CTM98_01225</name>
</gene>
<protein>
    <recommendedName>
        <fullName evidence="3">DUF2187 domain-containing protein</fullName>
    </recommendedName>
</protein>
<evidence type="ECO:0008006" key="3">
    <source>
        <dbReference type="Google" id="ProtNLM"/>
    </source>
</evidence>
<sequence>MWKLEKGDIVNCIVAETGELTEGKKYKILNINSKISQIEVINDKKEKKSYLSVRFDKEEL</sequence>
<evidence type="ECO:0000313" key="2">
    <source>
        <dbReference type="Proteomes" id="UP000230781"/>
    </source>
</evidence>
<dbReference type="Proteomes" id="UP000230781">
    <property type="component" value="Chromosome"/>
</dbReference>
<organism evidence="1 2">
    <name type="scientific">Fusobacterium pseudoperiodonticum</name>
    <dbReference type="NCBI Taxonomy" id="2663009"/>
    <lineage>
        <taxon>Bacteria</taxon>
        <taxon>Fusobacteriati</taxon>
        <taxon>Fusobacteriota</taxon>
        <taxon>Fusobacteriia</taxon>
        <taxon>Fusobacteriales</taxon>
        <taxon>Fusobacteriaceae</taxon>
        <taxon>Fusobacterium</taxon>
    </lineage>
</organism>
<reference evidence="1 2" key="1">
    <citation type="submission" date="2017-11" db="EMBL/GenBank/DDBJ databases">
        <title>Genome sequencing of Fusobacterium periodonticum KCOM 2555.</title>
        <authorList>
            <person name="Kook J.-K."/>
            <person name="Park S.-N."/>
            <person name="Lim Y.K."/>
        </authorList>
    </citation>
    <scope>NUCLEOTIDE SEQUENCE [LARGE SCALE GENOMIC DNA]</scope>
    <source>
        <strain evidence="1 2">KCOM 2555</strain>
    </source>
</reference>
<dbReference type="EMBL" id="CP024704">
    <property type="protein sequence ID" value="ATV69412.1"/>
    <property type="molecule type" value="Genomic_DNA"/>
</dbReference>